<feature type="compositionally biased region" description="Polar residues" evidence="1">
    <location>
        <begin position="47"/>
        <end position="75"/>
    </location>
</feature>
<keyword evidence="3" id="KW-1185">Reference proteome</keyword>
<name>A0A8X6R7K4_TRICX</name>
<proteinExistence type="predicted"/>
<dbReference type="Proteomes" id="UP000887159">
    <property type="component" value="Unassembled WGS sequence"/>
</dbReference>
<evidence type="ECO:0000256" key="1">
    <source>
        <dbReference type="SAM" id="MobiDB-lite"/>
    </source>
</evidence>
<organism evidence="2 3">
    <name type="scientific">Trichonephila clavipes</name>
    <name type="common">Golden silk orbweaver</name>
    <name type="synonym">Nephila clavipes</name>
    <dbReference type="NCBI Taxonomy" id="2585209"/>
    <lineage>
        <taxon>Eukaryota</taxon>
        <taxon>Metazoa</taxon>
        <taxon>Ecdysozoa</taxon>
        <taxon>Arthropoda</taxon>
        <taxon>Chelicerata</taxon>
        <taxon>Arachnida</taxon>
        <taxon>Araneae</taxon>
        <taxon>Araneomorphae</taxon>
        <taxon>Entelegynae</taxon>
        <taxon>Araneoidea</taxon>
        <taxon>Nephilidae</taxon>
        <taxon>Trichonephila</taxon>
    </lineage>
</organism>
<comment type="caution">
    <text evidence="2">The sequence shown here is derived from an EMBL/GenBank/DDBJ whole genome shotgun (WGS) entry which is preliminary data.</text>
</comment>
<sequence length="75" mass="7445">MVSLGDKVFILQFSRFLGGCGTAGPTSSQGIVDASGTPESTGEVAGPTNSQDIVNASGTPESTGITDEPQTSLAV</sequence>
<protein>
    <submittedName>
        <fullName evidence="2">Uncharacterized protein</fullName>
    </submittedName>
</protein>
<gene>
    <name evidence="2" type="ORF">TNCV_3368921</name>
</gene>
<evidence type="ECO:0000313" key="2">
    <source>
        <dbReference type="EMBL" id="GFX87322.1"/>
    </source>
</evidence>
<reference evidence="2" key="1">
    <citation type="submission" date="2020-08" db="EMBL/GenBank/DDBJ databases">
        <title>Multicomponent nature underlies the extraordinary mechanical properties of spider dragline silk.</title>
        <authorList>
            <person name="Kono N."/>
            <person name="Nakamura H."/>
            <person name="Mori M."/>
            <person name="Yoshida Y."/>
            <person name="Ohtoshi R."/>
            <person name="Malay A.D."/>
            <person name="Moran D.A.P."/>
            <person name="Tomita M."/>
            <person name="Numata K."/>
            <person name="Arakawa K."/>
        </authorList>
    </citation>
    <scope>NUCLEOTIDE SEQUENCE</scope>
</reference>
<accession>A0A8X6R7K4</accession>
<dbReference type="EMBL" id="BMAU01021033">
    <property type="protein sequence ID" value="GFX87322.1"/>
    <property type="molecule type" value="Genomic_DNA"/>
</dbReference>
<feature type="region of interest" description="Disordered" evidence="1">
    <location>
        <begin position="24"/>
        <end position="75"/>
    </location>
</feature>
<dbReference type="AlphaFoldDB" id="A0A8X6R7K4"/>
<evidence type="ECO:0000313" key="3">
    <source>
        <dbReference type="Proteomes" id="UP000887159"/>
    </source>
</evidence>